<feature type="region of interest" description="Disordered" evidence="1">
    <location>
        <begin position="70"/>
        <end position="95"/>
    </location>
</feature>
<organism evidence="2 3">
    <name type="scientific">Mycolicibacterium aurum</name>
    <name type="common">Mycobacterium aurum</name>
    <dbReference type="NCBI Taxonomy" id="1791"/>
    <lineage>
        <taxon>Bacteria</taxon>
        <taxon>Bacillati</taxon>
        <taxon>Actinomycetota</taxon>
        <taxon>Actinomycetes</taxon>
        <taxon>Mycobacteriales</taxon>
        <taxon>Mycobacteriaceae</taxon>
        <taxon>Mycolicibacterium</taxon>
    </lineage>
</organism>
<dbReference type="AlphaFoldDB" id="A0A3S4U029"/>
<gene>
    <name evidence="2" type="ORF">NCTC10437_04099</name>
</gene>
<dbReference type="KEGG" id="mauu:NCTC10437_04099"/>
<name>A0A3S4U029_MYCAU</name>
<protein>
    <submittedName>
        <fullName evidence="2">Uncharacterized protein</fullName>
    </submittedName>
</protein>
<dbReference type="RefSeq" id="WP_126316627.1">
    <property type="nucleotide sequence ID" value="NZ_CVQQ01000029.1"/>
</dbReference>
<dbReference type="Proteomes" id="UP000279306">
    <property type="component" value="Chromosome"/>
</dbReference>
<keyword evidence="3" id="KW-1185">Reference proteome</keyword>
<feature type="region of interest" description="Disordered" evidence="1">
    <location>
        <begin position="216"/>
        <end position="328"/>
    </location>
</feature>
<evidence type="ECO:0000313" key="3">
    <source>
        <dbReference type="Proteomes" id="UP000279306"/>
    </source>
</evidence>
<feature type="compositionally biased region" description="Basic and acidic residues" evidence="1">
    <location>
        <begin position="75"/>
        <end position="90"/>
    </location>
</feature>
<reference evidence="2 3" key="1">
    <citation type="submission" date="2018-12" db="EMBL/GenBank/DDBJ databases">
        <authorList>
            <consortium name="Pathogen Informatics"/>
        </authorList>
    </citation>
    <scope>NUCLEOTIDE SEQUENCE [LARGE SCALE GENOMIC DNA]</scope>
    <source>
        <strain evidence="2 3">NCTC10437</strain>
    </source>
</reference>
<evidence type="ECO:0000256" key="1">
    <source>
        <dbReference type="SAM" id="MobiDB-lite"/>
    </source>
</evidence>
<sequence>MNAKDIARQRSLIAKRVKALKDLYASDDLSTEDYQREMIAVQARKRKLRNAEKKLQSVETPNLPAVVKVRQGSKRGREQRFPPKEGRDEFGNSTNKDTVAQYDSILSSSPERRCNGTNAQGEQCRNFAIKGGRVCKFHGGATRHVKEAARIRVEMASDRLMGKLIEIAYDDARPASVQLDAIKDSLNRAGLTKPTQIEVGPAPHEEIFTDIFSGTRAESRRTRGIEEPDSVGGQSFTEIGGYTQPAPVASGDLGQSEYMSTCRDSDCDPLAAPQRRERRRSRPSRYDQGVITGEEAIASANEENYRQDFYSMPNRERRALPPGKSGYR</sequence>
<accession>A0A3S4U029</accession>
<feature type="compositionally biased region" description="Basic and acidic residues" evidence="1">
    <location>
        <begin position="217"/>
        <end position="226"/>
    </location>
</feature>
<evidence type="ECO:0000313" key="2">
    <source>
        <dbReference type="EMBL" id="VEG57092.1"/>
    </source>
</evidence>
<dbReference type="EMBL" id="LR134356">
    <property type="protein sequence ID" value="VEG57092.1"/>
    <property type="molecule type" value="Genomic_DNA"/>
</dbReference>
<dbReference type="OrthoDB" id="5193470at2"/>
<proteinExistence type="predicted"/>